<evidence type="ECO:0000259" key="2">
    <source>
        <dbReference type="Pfam" id="PF22090"/>
    </source>
</evidence>
<dbReference type="Gene3D" id="3.40.5.50">
    <property type="match status" value="1"/>
</dbReference>
<evidence type="ECO:0000313" key="3">
    <source>
        <dbReference type="EMBL" id="GAH83070.1"/>
    </source>
</evidence>
<proteinExistence type="predicted"/>
<protein>
    <recommendedName>
        <fullName evidence="2">Gins51 C-terminal domain-containing protein</fullName>
    </recommendedName>
</protein>
<feature type="non-terminal residue" evidence="3">
    <location>
        <position position="1"/>
    </location>
</feature>
<dbReference type="EMBL" id="BARU01039619">
    <property type="protein sequence ID" value="GAH83070.1"/>
    <property type="molecule type" value="Genomic_DNA"/>
</dbReference>
<name>X1JNR2_9ZZZZ</name>
<feature type="domain" description="Gins51 C-terminal" evidence="2">
    <location>
        <begin position="134"/>
        <end position="178"/>
    </location>
</feature>
<comment type="caution">
    <text evidence="3">The sequence shown here is derived from an EMBL/GenBank/DDBJ whole genome shotgun (WGS) entry which is preliminary data.</text>
</comment>
<dbReference type="AlphaFoldDB" id="X1JNR2"/>
<accession>X1JNR2</accession>
<sequence length="182" mass="21311">TYSDLYEAARKERYSEQLQSLQKNFITEVAEYLKEKKQLSLKEDDIFSDMIVKTKKQLENATTLFRELMIRRRKKILNLVLIAAETGISKQDFGNMLSFEKSLFEELIKNIENSDKKINELLNREKVEELKNELVIFKTDVEEFLDMEGEKIGPFQKGQIANIPKEIAKILIEDSKAEIVEK</sequence>
<feature type="coiled-coil region" evidence="1">
    <location>
        <begin position="104"/>
        <end position="147"/>
    </location>
</feature>
<keyword evidence="1" id="KW-0175">Coiled coil</keyword>
<dbReference type="InterPro" id="IPR054314">
    <property type="entry name" value="Gins51_C"/>
</dbReference>
<gene>
    <name evidence="3" type="ORF">S03H2_61373</name>
</gene>
<organism evidence="3">
    <name type="scientific">marine sediment metagenome</name>
    <dbReference type="NCBI Taxonomy" id="412755"/>
    <lineage>
        <taxon>unclassified sequences</taxon>
        <taxon>metagenomes</taxon>
        <taxon>ecological metagenomes</taxon>
    </lineage>
</organism>
<dbReference type="Pfam" id="PF22090">
    <property type="entry name" value="Gins51_C"/>
    <property type="match status" value="1"/>
</dbReference>
<evidence type="ECO:0000256" key="1">
    <source>
        <dbReference type="SAM" id="Coils"/>
    </source>
</evidence>
<reference evidence="3" key="1">
    <citation type="journal article" date="2014" name="Front. Microbiol.">
        <title>High frequency of phylogenetically diverse reductive dehalogenase-homologous genes in deep subseafloor sedimentary metagenomes.</title>
        <authorList>
            <person name="Kawai M."/>
            <person name="Futagami T."/>
            <person name="Toyoda A."/>
            <person name="Takaki Y."/>
            <person name="Nishi S."/>
            <person name="Hori S."/>
            <person name="Arai W."/>
            <person name="Tsubouchi T."/>
            <person name="Morono Y."/>
            <person name="Uchiyama I."/>
            <person name="Ito T."/>
            <person name="Fujiyama A."/>
            <person name="Inagaki F."/>
            <person name="Takami H."/>
        </authorList>
    </citation>
    <scope>NUCLEOTIDE SEQUENCE</scope>
    <source>
        <strain evidence="3">Expedition CK06-06</strain>
    </source>
</reference>